<sequence length="167" mass="18506">MTSLTLESPGHAGNPLDIVEQVIAANDWAFDRRSDSEIAAEAPGRWCDYGLYFSWSHEISVMHFSCAFDLKAPERRRTALYELLARANEKLWIGHFGMDQDDGMPVFRHSVLLRGASGASAESVEDMVDIAVTECERFFPAFQFVLWGGKSPDEALAAAMLECVGEA</sequence>
<dbReference type="Proteomes" id="UP001521209">
    <property type="component" value="Unassembled WGS sequence"/>
</dbReference>
<organism evidence="1 2">
    <name type="scientific">Acidiphilium iwatense</name>
    <dbReference type="NCBI Taxonomy" id="768198"/>
    <lineage>
        <taxon>Bacteria</taxon>
        <taxon>Pseudomonadati</taxon>
        <taxon>Pseudomonadota</taxon>
        <taxon>Alphaproteobacteria</taxon>
        <taxon>Acetobacterales</taxon>
        <taxon>Acidocellaceae</taxon>
        <taxon>Acidiphilium</taxon>
    </lineage>
</organism>
<evidence type="ECO:0000313" key="2">
    <source>
        <dbReference type="Proteomes" id="UP001521209"/>
    </source>
</evidence>
<dbReference type="EMBL" id="JAKGBZ010000001">
    <property type="protein sequence ID" value="MCF3945091.1"/>
    <property type="molecule type" value="Genomic_DNA"/>
</dbReference>
<comment type="caution">
    <text evidence="1">The sequence shown here is derived from an EMBL/GenBank/DDBJ whole genome shotgun (WGS) entry which is preliminary data.</text>
</comment>
<reference evidence="1 2" key="1">
    <citation type="submission" date="2022-01" db="EMBL/GenBank/DDBJ databases">
        <authorList>
            <person name="Won M."/>
            <person name="Kim S.-J."/>
            <person name="Kwon S.-W."/>
        </authorList>
    </citation>
    <scope>NUCLEOTIDE SEQUENCE [LARGE SCALE GENOMIC DNA]</scope>
    <source>
        <strain evidence="1 2">KCTC 23505</strain>
    </source>
</reference>
<dbReference type="CDD" id="cd17033">
    <property type="entry name" value="DR1245-like"/>
    <property type="match status" value="1"/>
</dbReference>
<name>A0ABS9DQR8_9PROT</name>
<proteinExistence type="predicted"/>
<dbReference type="Pfam" id="PF10722">
    <property type="entry name" value="YbjN"/>
    <property type="match status" value="1"/>
</dbReference>
<accession>A0ABS9DQR8</accession>
<dbReference type="InterPro" id="IPR019660">
    <property type="entry name" value="Put_sensory_transdc_reg_YbjN"/>
</dbReference>
<dbReference type="RefSeq" id="WP_235702332.1">
    <property type="nucleotide sequence ID" value="NZ_JAKGBZ010000001.1"/>
</dbReference>
<evidence type="ECO:0000313" key="1">
    <source>
        <dbReference type="EMBL" id="MCF3945091.1"/>
    </source>
</evidence>
<keyword evidence="2" id="KW-1185">Reference proteome</keyword>
<protein>
    <submittedName>
        <fullName evidence="1">YbjN domain-containing protein</fullName>
    </submittedName>
</protein>
<gene>
    <name evidence="1" type="ORF">L2A60_00115</name>
</gene>